<evidence type="ECO:0000313" key="4">
    <source>
        <dbReference type="Proteomes" id="UP001139534"/>
    </source>
</evidence>
<dbReference type="RefSeq" id="WP_248552775.1">
    <property type="nucleotide sequence ID" value="NZ_JALPRK010000016.1"/>
</dbReference>
<dbReference type="EMBL" id="JALPRK010000016">
    <property type="protein sequence ID" value="MCK8488713.1"/>
    <property type="molecule type" value="Genomic_DNA"/>
</dbReference>
<feature type="domain" description="Signal transduction histidine kinase internal region" evidence="2">
    <location>
        <begin position="373"/>
        <end position="452"/>
    </location>
</feature>
<evidence type="ECO:0000313" key="3">
    <source>
        <dbReference type="EMBL" id="MCK8488713.1"/>
    </source>
</evidence>
<dbReference type="Pfam" id="PF06580">
    <property type="entry name" value="His_kinase"/>
    <property type="match status" value="1"/>
</dbReference>
<dbReference type="InterPro" id="IPR050640">
    <property type="entry name" value="Bact_2-comp_sensor_kinase"/>
</dbReference>
<feature type="transmembrane region" description="Helical" evidence="1">
    <location>
        <begin position="12"/>
        <end position="36"/>
    </location>
</feature>
<evidence type="ECO:0000256" key="1">
    <source>
        <dbReference type="SAM" id="Phobius"/>
    </source>
</evidence>
<dbReference type="GO" id="GO:0016020">
    <property type="term" value="C:membrane"/>
    <property type="evidence" value="ECO:0007669"/>
    <property type="project" value="InterPro"/>
</dbReference>
<reference evidence="3" key="1">
    <citation type="submission" date="2022-04" db="EMBL/GenBank/DDBJ databases">
        <authorList>
            <person name="Seo M.-J."/>
        </authorList>
    </citation>
    <scope>NUCLEOTIDE SEQUENCE</scope>
    <source>
        <strain evidence="3">MBLB2552</strain>
    </source>
</reference>
<keyword evidence="4" id="KW-1185">Reference proteome</keyword>
<accession>A0A9X1Y1D1</accession>
<dbReference type="PANTHER" id="PTHR34220:SF7">
    <property type="entry name" value="SENSOR HISTIDINE KINASE YPDA"/>
    <property type="match status" value="1"/>
</dbReference>
<dbReference type="Gene3D" id="6.10.340.10">
    <property type="match status" value="1"/>
</dbReference>
<dbReference type="InterPro" id="IPR036890">
    <property type="entry name" value="HATPase_C_sf"/>
</dbReference>
<organism evidence="3 4">
    <name type="scientific">Paenibacillus mellifer</name>
    <dbReference type="NCBI Taxonomy" id="2937794"/>
    <lineage>
        <taxon>Bacteria</taxon>
        <taxon>Bacillati</taxon>
        <taxon>Bacillota</taxon>
        <taxon>Bacilli</taxon>
        <taxon>Bacillales</taxon>
        <taxon>Paenibacillaceae</taxon>
        <taxon>Paenibacillus</taxon>
    </lineage>
</organism>
<dbReference type="SUPFAM" id="SSF55874">
    <property type="entry name" value="ATPase domain of HSP90 chaperone/DNA topoisomerase II/histidine kinase"/>
    <property type="match status" value="1"/>
</dbReference>
<feature type="transmembrane region" description="Helical" evidence="1">
    <location>
        <begin position="290"/>
        <end position="308"/>
    </location>
</feature>
<protein>
    <submittedName>
        <fullName evidence="3">Sensor histidine kinase</fullName>
    </submittedName>
</protein>
<dbReference type="Gene3D" id="3.30.565.10">
    <property type="entry name" value="Histidine kinase-like ATPase, C-terminal domain"/>
    <property type="match status" value="1"/>
</dbReference>
<dbReference type="PANTHER" id="PTHR34220">
    <property type="entry name" value="SENSOR HISTIDINE KINASE YPDA"/>
    <property type="match status" value="1"/>
</dbReference>
<comment type="caution">
    <text evidence="3">The sequence shown here is derived from an EMBL/GenBank/DDBJ whole genome shotgun (WGS) entry which is preliminary data.</text>
</comment>
<dbReference type="GO" id="GO:0000155">
    <property type="term" value="F:phosphorelay sensor kinase activity"/>
    <property type="evidence" value="ECO:0007669"/>
    <property type="project" value="InterPro"/>
</dbReference>
<name>A0A9X1Y1D1_9BACL</name>
<sequence>MRFNPFKTMRIDVVFFFGFALIVVILVGLIVSFSYINGSKEIADNTSYYQQKLLIELNKKLNTHLEDIEQSSNTAAQNFSDLYEQRLNGSTYDQMKVQSMIRSQLNNYVFGMPMLHSIEVYSDLRPSYTLQDFVQFMPLNQMETEAWYGDLRDSDYAWLSQRTIKTNKGDTSVISFARKVYNRFNRSFAVIVFNVPVSEFQALITTEDSRSNLALLDDTGKLITHKENAEFFLENEAEIKAQLDARTTGSKRTGDEFLVWASSPDSQWSLAEITSWKRLTAGSLRQSQIFLAWGIVTILLILVLAVFLSRRFVKPIALLLKAMNNFSLSRRIPLPKDYKNEFGHLFQGYEKLTYRIEELYDSLRRQHEEQRAAEIKALQMMINPHFLYNSLDQVNWMAIEASQPKISKMLSHLASFLRGALTDSDSLVPLPEEAEHIESYLAFQKIRWEDRLEYRFDISDEAKALYVPKMLLQPFIENAFIHGFHGKRQASLLIEARVREERLQLRIADNGRQVRGDWAVNRSAKGGYGLRNVRERIEAMFGNDFGFTLENSPEGGTQAMIRLPILDLSSCKGGITNVEDSHY</sequence>
<keyword evidence="1" id="KW-1133">Transmembrane helix</keyword>
<evidence type="ECO:0000259" key="2">
    <source>
        <dbReference type="Pfam" id="PF06580"/>
    </source>
</evidence>
<dbReference type="AlphaFoldDB" id="A0A9X1Y1D1"/>
<keyword evidence="1" id="KW-0812">Transmembrane</keyword>
<keyword evidence="1" id="KW-0472">Membrane</keyword>
<dbReference type="InterPro" id="IPR010559">
    <property type="entry name" value="Sig_transdc_His_kin_internal"/>
</dbReference>
<proteinExistence type="predicted"/>
<keyword evidence="3" id="KW-0808">Transferase</keyword>
<gene>
    <name evidence="3" type="ORF">M0651_16165</name>
</gene>
<keyword evidence="3" id="KW-0418">Kinase</keyword>
<dbReference type="Proteomes" id="UP001139534">
    <property type="component" value="Unassembled WGS sequence"/>
</dbReference>